<dbReference type="GO" id="GO:0005634">
    <property type="term" value="C:nucleus"/>
    <property type="evidence" value="ECO:0007669"/>
    <property type="project" value="UniProtKB-SubCell"/>
</dbReference>
<evidence type="ECO:0000256" key="8">
    <source>
        <dbReference type="PROSITE-ProRule" id="PRU01240"/>
    </source>
</evidence>
<evidence type="ECO:0000313" key="10">
    <source>
        <dbReference type="EMBL" id="KAK1354824.1"/>
    </source>
</evidence>
<evidence type="ECO:0000256" key="5">
    <source>
        <dbReference type="ARBA" id="ARBA00023125"/>
    </source>
</evidence>
<keyword evidence="6" id="KW-0804">Transcription</keyword>
<dbReference type="CDD" id="cd02120">
    <property type="entry name" value="PA_subtilisin_like"/>
    <property type="match status" value="1"/>
</dbReference>
<accession>A0AAD8GV38</accession>
<keyword evidence="5" id="KW-0238">DNA-binding</keyword>
<protein>
    <recommendedName>
        <fullName evidence="9">Peptidase S8/S53 domain-containing protein</fullName>
    </recommendedName>
</protein>
<dbReference type="GO" id="GO:0004252">
    <property type="term" value="F:serine-type endopeptidase activity"/>
    <property type="evidence" value="ECO:0007669"/>
    <property type="project" value="InterPro"/>
</dbReference>
<keyword evidence="7" id="KW-0539">Nucleus</keyword>
<evidence type="ECO:0000256" key="4">
    <source>
        <dbReference type="ARBA" id="ARBA00023015"/>
    </source>
</evidence>
<dbReference type="Gene3D" id="3.40.50.200">
    <property type="entry name" value="Peptidase S8/S53 domain"/>
    <property type="match status" value="1"/>
</dbReference>
<dbReference type="Gene3D" id="2.40.330.10">
    <property type="entry name" value="DNA-binding pseudobarrel domain"/>
    <property type="match status" value="1"/>
</dbReference>
<dbReference type="SUPFAM" id="SSF52743">
    <property type="entry name" value="Subtilisin-like"/>
    <property type="match status" value="1"/>
</dbReference>
<proteinExistence type="inferred from homology"/>
<dbReference type="InterPro" id="IPR045051">
    <property type="entry name" value="SBT"/>
</dbReference>
<evidence type="ECO:0000256" key="3">
    <source>
        <dbReference type="ARBA" id="ARBA00022729"/>
    </source>
</evidence>
<keyword evidence="3" id="KW-0732">Signal</keyword>
<dbReference type="SUPFAM" id="SSF101936">
    <property type="entry name" value="DNA-binding pseudobarrel domain"/>
    <property type="match status" value="2"/>
</dbReference>
<reference evidence="10" key="1">
    <citation type="submission" date="2023-02" db="EMBL/GenBank/DDBJ databases">
        <title>Genome of toxic invasive species Heracleum sosnowskyi carries increased number of genes despite the absence of recent whole-genome duplications.</title>
        <authorList>
            <person name="Schelkunov M."/>
            <person name="Shtratnikova V."/>
            <person name="Makarenko M."/>
            <person name="Klepikova A."/>
            <person name="Omelchenko D."/>
            <person name="Novikova G."/>
            <person name="Obukhova E."/>
            <person name="Bogdanov V."/>
            <person name="Penin A."/>
            <person name="Logacheva M."/>
        </authorList>
    </citation>
    <scope>NUCLEOTIDE SEQUENCE</scope>
    <source>
        <strain evidence="10">Hsosn_3</strain>
        <tissue evidence="10">Leaf</tissue>
    </source>
</reference>
<evidence type="ECO:0000256" key="7">
    <source>
        <dbReference type="ARBA" id="ARBA00023242"/>
    </source>
</evidence>
<dbReference type="AlphaFoldDB" id="A0AAD8GV38"/>
<dbReference type="InterPro" id="IPR036852">
    <property type="entry name" value="Peptidase_S8/S53_dom_sf"/>
</dbReference>
<feature type="domain" description="Peptidase S8/S53" evidence="9">
    <location>
        <begin position="4"/>
        <end position="322"/>
    </location>
</feature>
<dbReference type="PROSITE" id="PS51892">
    <property type="entry name" value="SUBTILASE"/>
    <property type="match status" value="1"/>
</dbReference>
<comment type="similarity">
    <text evidence="2 8">Belongs to the peptidase S8 family.</text>
</comment>
<dbReference type="InterPro" id="IPR000209">
    <property type="entry name" value="Peptidase_S8/S53_dom"/>
</dbReference>
<dbReference type="Gene3D" id="3.50.30.30">
    <property type="match status" value="1"/>
</dbReference>
<organism evidence="10 11">
    <name type="scientific">Heracleum sosnowskyi</name>
    <dbReference type="NCBI Taxonomy" id="360622"/>
    <lineage>
        <taxon>Eukaryota</taxon>
        <taxon>Viridiplantae</taxon>
        <taxon>Streptophyta</taxon>
        <taxon>Embryophyta</taxon>
        <taxon>Tracheophyta</taxon>
        <taxon>Spermatophyta</taxon>
        <taxon>Magnoliopsida</taxon>
        <taxon>eudicotyledons</taxon>
        <taxon>Gunneridae</taxon>
        <taxon>Pentapetalae</taxon>
        <taxon>asterids</taxon>
        <taxon>campanulids</taxon>
        <taxon>Apiales</taxon>
        <taxon>Apiaceae</taxon>
        <taxon>Apioideae</taxon>
        <taxon>apioid superclade</taxon>
        <taxon>Tordylieae</taxon>
        <taxon>Tordyliinae</taxon>
        <taxon>Heracleum</taxon>
    </lineage>
</organism>
<gene>
    <name evidence="10" type="ORF">POM88_048080</name>
</gene>
<dbReference type="PANTHER" id="PTHR10795">
    <property type="entry name" value="PROPROTEIN CONVERTASE SUBTILISIN/KEXIN"/>
    <property type="match status" value="1"/>
</dbReference>
<evidence type="ECO:0000256" key="6">
    <source>
        <dbReference type="ARBA" id="ARBA00023163"/>
    </source>
</evidence>
<comment type="subcellular location">
    <subcellularLocation>
        <location evidence="1">Nucleus</location>
    </subcellularLocation>
</comment>
<keyword evidence="11" id="KW-1185">Reference proteome</keyword>
<dbReference type="GO" id="GO:0006508">
    <property type="term" value="P:proteolysis"/>
    <property type="evidence" value="ECO:0007669"/>
    <property type="project" value="InterPro"/>
</dbReference>
<evidence type="ECO:0000259" key="9">
    <source>
        <dbReference type="Pfam" id="PF00082"/>
    </source>
</evidence>
<sequence>MNISKTDDYDSPRDFLGHGTHTSSIAAGNRVPFADYFGYAKGTASGIAPKARLAMYKVLFANESYDAAASDTLAGMDQAIEDGVDLMSLSLGFIDTPFYENPIAVGAFSTMEKGIFVACSAGNGGPRAYIIRNGAMWITAVGAGTVDREFTAEVTLGEGTVHVSGKSVYPENLLVSRVPIYFGHGNISKEIYDAYSLDPKDVEDKYIFCDFSNETSVFQQRFEMYRTGADGAIYSSESGQFLMPRDFDMPFVTMIPKFGDLVKDYLLRTDDPTVSIKFQGTQLGTKPAPQVAAFSSRGPDIRSPWILKPDILAPGVDVMAGWAPNRRSHVSVPRVFCEKYASAIPLTVKLMIRNGYEIWVDFDKKNERFIGVGYLFSHFSLIGGQSLVFEYIGGFNFKVTIFGLDGSEIEYPNIVHHLQTCRPRNVSLYDGGWSFASYLNCEREVVDEVVVPRSFLDVVGHLLPDKLELLVSSGLHVLGLFNRKEGKISGFASICNMLGVSKLNRFNALVLKYVLGNTFHVSCFDCSMTETAVYTLPTEYAESLNGNSIAFEILVQPFHMLPYCHGVDVSVDFNFVREWWNRVDYITAYKDQRCWSLQIRKRRDWKRTTIHKGWIHLRDDMELGVGDLCVFRWKNDTVHNFDIDIVRAVTHLE</sequence>
<evidence type="ECO:0000313" key="11">
    <source>
        <dbReference type="Proteomes" id="UP001237642"/>
    </source>
</evidence>
<comment type="caution">
    <text evidence="10">The sequence shown here is derived from an EMBL/GenBank/DDBJ whole genome shotgun (WGS) entry which is preliminary data.</text>
</comment>
<evidence type="ECO:0000256" key="1">
    <source>
        <dbReference type="ARBA" id="ARBA00004123"/>
    </source>
</evidence>
<dbReference type="Proteomes" id="UP001237642">
    <property type="component" value="Unassembled WGS sequence"/>
</dbReference>
<dbReference type="Pfam" id="PF00082">
    <property type="entry name" value="Peptidase_S8"/>
    <property type="match status" value="1"/>
</dbReference>
<evidence type="ECO:0000256" key="2">
    <source>
        <dbReference type="ARBA" id="ARBA00011073"/>
    </source>
</evidence>
<comment type="caution">
    <text evidence="8">Lacks conserved residue(s) required for the propagation of feature annotation.</text>
</comment>
<name>A0AAD8GV38_9APIA</name>
<dbReference type="EMBL" id="JAUIZM010000011">
    <property type="protein sequence ID" value="KAK1354824.1"/>
    <property type="molecule type" value="Genomic_DNA"/>
</dbReference>
<reference evidence="10" key="2">
    <citation type="submission" date="2023-05" db="EMBL/GenBank/DDBJ databases">
        <authorList>
            <person name="Schelkunov M.I."/>
        </authorList>
    </citation>
    <scope>NUCLEOTIDE SEQUENCE</scope>
    <source>
        <strain evidence="10">Hsosn_3</strain>
        <tissue evidence="10">Leaf</tissue>
    </source>
</reference>
<dbReference type="InterPro" id="IPR015300">
    <property type="entry name" value="DNA-bd_pseudobarrel_sf"/>
</dbReference>
<keyword evidence="4" id="KW-0805">Transcription regulation</keyword>
<dbReference type="GO" id="GO:0003677">
    <property type="term" value="F:DNA binding"/>
    <property type="evidence" value="ECO:0007669"/>
    <property type="project" value="UniProtKB-KW"/>
</dbReference>